<evidence type="ECO:0000313" key="2">
    <source>
        <dbReference type="EMBL" id="KAK1921432.1"/>
    </source>
</evidence>
<feature type="compositionally biased region" description="Low complexity" evidence="1">
    <location>
        <begin position="331"/>
        <end position="342"/>
    </location>
</feature>
<feature type="compositionally biased region" description="Basic and acidic residues" evidence="1">
    <location>
        <begin position="443"/>
        <end position="461"/>
    </location>
</feature>
<evidence type="ECO:0000256" key="1">
    <source>
        <dbReference type="SAM" id="MobiDB-lite"/>
    </source>
</evidence>
<reference evidence="2" key="1">
    <citation type="submission" date="2023-02" db="EMBL/GenBank/DDBJ databases">
        <title>Identification and recombinant expression of a fungal hydrolase from Papiliotrema laurentii that hydrolyzes apple cutin and clears colloidal polyester polyurethane.</title>
        <authorList>
            <consortium name="DOE Joint Genome Institute"/>
            <person name="Roman V.A."/>
            <person name="Bojanowski C."/>
            <person name="Crable B.R."/>
            <person name="Wagner D.N."/>
            <person name="Hung C.S."/>
            <person name="Nadeau L.J."/>
            <person name="Schratz L."/>
            <person name="Haridas S."/>
            <person name="Pangilinan J."/>
            <person name="Lipzen A."/>
            <person name="Na H."/>
            <person name="Yan M."/>
            <person name="Ng V."/>
            <person name="Grigoriev I.V."/>
            <person name="Spatafora J.W."/>
            <person name="Barlow D."/>
            <person name="Biffinger J."/>
            <person name="Kelley-Loughnane N."/>
            <person name="Varaljay V.A."/>
            <person name="Crookes-Goodson W.J."/>
        </authorList>
    </citation>
    <scope>NUCLEOTIDE SEQUENCE</scope>
    <source>
        <strain evidence="2">5307AH</strain>
    </source>
</reference>
<feature type="region of interest" description="Disordered" evidence="1">
    <location>
        <begin position="223"/>
        <end position="297"/>
    </location>
</feature>
<feature type="compositionally biased region" description="Basic residues" evidence="1">
    <location>
        <begin position="236"/>
        <end position="246"/>
    </location>
</feature>
<dbReference type="AlphaFoldDB" id="A0AAD9FQ17"/>
<feature type="region of interest" description="Disordered" evidence="1">
    <location>
        <begin position="373"/>
        <end position="461"/>
    </location>
</feature>
<comment type="caution">
    <text evidence="2">The sequence shown here is derived from an EMBL/GenBank/DDBJ whole genome shotgun (WGS) entry which is preliminary data.</text>
</comment>
<gene>
    <name evidence="2" type="ORF">DB88DRAFT_103257</name>
</gene>
<sequence length="461" mass="50743">MTAVRWALAGVALWTWISYGGSVTKSLWLLLNTYDTLHVLCHARGRENRRSTPPRALFQVIHCWASFFPLRFLLSSSDRLFSWIPLYSTIRTIALLLFLCVRTVMSTHIYEHALVPFIRDHEGRIDTFLEFLHIVSTFTAHHVFAVPMEHLARLTRRIPVSSSDNATESLLHDLPLPGGLAWARTSPATPPAMLPATPPAMLPATPPATPPATRPYVPSAMLVDTPHTTPLPVARVRPRRTPKTPKRPAAIHPAVAERHRPPAAGKPDKPRRHIRRDLTSTQSTSRPTPPPPVALRPADAPALVSVNVPKRDAPARVPVTTLPKSTVGKKTASATTLAPLTPGRKRKAAPDDQPEPGPDTTIIARRPIKTTLKAKSTLKAGGPVDAATARPPPVKRRKVERVIVEPTDGTVPEAPRPARKRRADDGTEPATKTQATRRTRPRQIRDVRLDDQTGERKQAAL</sequence>
<keyword evidence="3" id="KW-1185">Reference proteome</keyword>
<name>A0AAD9FQ17_PAPLA</name>
<dbReference type="EMBL" id="JAODAN010000011">
    <property type="protein sequence ID" value="KAK1921432.1"/>
    <property type="molecule type" value="Genomic_DNA"/>
</dbReference>
<proteinExistence type="predicted"/>
<protein>
    <submittedName>
        <fullName evidence="2">Uncharacterized protein</fullName>
    </submittedName>
</protein>
<feature type="region of interest" description="Disordered" evidence="1">
    <location>
        <begin position="315"/>
        <end position="361"/>
    </location>
</feature>
<dbReference type="Proteomes" id="UP001182556">
    <property type="component" value="Unassembled WGS sequence"/>
</dbReference>
<organism evidence="2 3">
    <name type="scientific">Papiliotrema laurentii</name>
    <name type="common">Cryptococcus laurentii</name>
    <dbReference type="NCBI Taxonomy" id="5418"/>
    <lineage>
        <taxon>Eukaryota</taxon>
        <taxon>Fungi</taxon>
        <taxon>Dikarya</taxon>
        <taxon>Basidiomycota</taxon>
        <taxon>Agaricomycotina</taxon>
        <taxon>Tremellomycetes</taxon>
        <taxon>Tremellales</taxon>
        <taxon>Rhynchogastremaceae</taxon>
        <taxon>Papiliotrema</taxon>
    </lineage>
</organism>
<evidence type="ECO:0000313" key="3">
    <source>
        <dbReference type="Proteomes" id="UP001182556"/>
    </source>
</evidence>
<accession>A0AAD9FQ17</accession>